<keyword evidence="4" id="KW-1185">Reference proteome</keyword>
<protein>
    <submittedName>
        <fullName evidence="3">Acyltransferase domain-containing protein</fullName>
    </submittedName>
</protein>
<comment type="caution">
    <text evidence="3">The sequence shown here is derived from an EMBL/GenBank/DDBJ whole genome shotgun (WGS) entry which is preliminary data.</text>
</comment>
<evidence type="ECO:0000259" key="2">
    <source>
        <dbReference type="Pfam" id="PF18164"/>
    </source>
</evidence>
<dbReference type="Proteomes" id="UP001589890">
    <property type="component" value="Unassembled WGS sequence"/>
</dbReference>
<name>A0ABV6QMR2_9ACTN</name>
<organism evidence="3 4">
    <name type="scientific">Kribbella deserti</name>
    <dbReference type="NCBI Taxonomy" id="1926257"/>
    <lineage>
        <taxon>Bacteria</taxon>
        <taxon>Bacillati</taxon>
        <taxon>Actinomycetota</taxon>
        <taxon>Actinomycetes</taxon>
        <taxon>Propionibacteriales</taxon>
        <taxon>Kribbellaceae</taxon>
        <taxon>Kribbella</taxon>
    </lineage>
</organism>
<gene>
    <name evidence="3" type="ORF">ACFFGN_17605</name>
</gene>
<dbReference type="Gene3D" id="3.40.630.120">
    <property type="match status" value="1"/>
</dbReference>
<dbReference type="Pfam" id="PF18082">
    <property type="entry name" value="NAT_N"/>
    <property type="match status" value="1"/>
</dbReference>
<dbReference type="GO" id="GO:0016746">
    <property type="term" value="F:acyltransferase activity"/>
    <property type="evidence" value="ECO:0007669"/>
    <property type="project" value="UniProtKB-KW"/>
</dbReference>
<evidence type="ECO:0000313" key="4">
    <source>
        <dbReference type="Proteomes" id="UP001589890"/>
    </source>
</evidence>
<feature type="domain" description="N-acyltransferase N-terminal" evidence="1">
    <location>
        <begin position="4"/>
        <end position="116"/>
    </location>
</feature>
<proteinExistence type="predicted"/>
<evidence type="ECO:0000313" key="3">
    <source>
        <dbReference type="EMBL" id="MFC0625898.1"/>
    </source>
</evidence>
<keyword evidence="3" id="KW-0012">Acyltransferase</keyword>
<feature type="domain" description="GNAT-like C-terminal" evidence="2">
    <location>
        <begin position="118"/>
        <end position="267"/>
    </location>
</feature>
<dbReference type="InterPro" id="IPR041273">
    <property type="entry name" value="NAT_N"/>
</dbReference>
<dbReference type="RefSeq" id="WP_380048811.1">
    <property type="nucleotide sequence ID" value="NZ_JBHLTC010000019.1"/>
</dbReference>
<reference evidence="3 4" key="1">
    <citation type="submission" date="2024-09" db="EMBL/GenBank/DDBJ databases">
        <authorList>
            <person name="Sun Q."/>
            <person name="Mori K."/>
        </authorList>
    </citation>
    <scope>NUCLEOTIDE SEQUENCE [LARGE SCALE GENOMIC DNA]</scope>
    <source>
        <strain evidence="3 4">CGMCC 1.15906</strain>
    </source>
</reference>
<dbReference type="EMBL" id="JBHLTC010000019">
    <property type="protein sequence ID" value="MFC0625898.1"/>
    <property type="molecule type" value="Genomic_DNA"/>
</dbReference>
<dbReference type="InterPro" id="IPR041644">
    <property type="entry name" value="GNAT_C"/>
</dbReference>
<sequence>MTEYRLLGISDADREDIERLSLDPAAVEACAADLRRVLGTFPGHGDLKPPEDPRVSIAAFLATVDDVRAYHRSRGVSDEVSWATLADLGRHLAIHRRTHGEFGLETHWWIANSWTGVLYQLGRLQFLLHQPDHEVPGVEPGEWIIGVHIPETGPLTPALIDESLDQARAFFAEHFPEQPVRTANLVSWLLDPYLLDHLPPASNTVSFGRRFTPYGEAEDSQESAVYFTFRTRDLGRLDELPRDTALQRLILDRIAAGGTWQTAKGYLAL</sequence>
<accession>A0ABV6QMR2</accession>
<keyword evidence="3" id="KW-0808">Transferase</keyword>
<dbReference type="Pfam" id="PF18164">
    <property type="entry name" value="GNAT_C"/>
    <property type="match status" value="1"/>
</dbReference>
<evidence type="ECO:0000259" key="1">
    <source>
        <dbReference type="Pfam" id="PF18082"/>
    </source>
</evidence>